<dbReference type="OrthoDB" id="6428749at2759"/>
<dbReference type="Proteomes" id="UP000298663">
    <property type="component" value="Unassembled WGS sequence"/>
</dbReference>
<dbReference type="Pfam" id="PF01425">
    <property type="entry name" value="Amidase"/>
    <property type="match status" value="1"/>
</dbReference>
<organism evidence="2 3">
    <name type="scientific">Steinernema carpocapsae</name>
    <name type="common">Entomopathogenic nematode</name>
    <dbReference type="NCBI Taxonomy" id="34508"/>
    <lineage>
        <taxon>Eukaryota</taxon>
        <taxon>Metazoa</taxon>
        <taxon>Ecdysozoa</taxon>
        <taxon>Nematoda</taxon>
        <taxon>Chromadorea</taxon>
        <taxon>Rhabditida</taxon>
        <taxon>Tylenchina</taxon>
        <taxon>Panagrolaimomorpha</taxon>
        <taxon>Strongyloidoidea</taxon>
        <taxon>Steinernematidae</taxon>
        <taxon>Steinernema</taxon>
    </lineage>
</organism>
<gene>
    <name evidence="2" type="ORF">L596_027047</name>
</gene>
<dbReference type="EMBL" id="AZBU02000010">
    <property type="protein sequence ID" value="TKR63185.1"/>
    <property type="molecule type" value="Genomic_DNA"/>
</dbReference>
<keyword evidence="3" id="KW-1185">Reference proteome</keyword>
<evidence type="ECO:0000313" key="2">
    <source>
        <dbReference type="EMBL" id="TKR63185.1"/>
    </source>
</evidence>
<evidence type="ECO:0000259" key="1">
    <source>
        <dbReference type="Pfam" id="PF01425"/>
    </source>
</evidence>
<evidence type="ECO:0000313" key="3">
    <source>
        <dbReference type="Proteomes" id="UP000298663"/>
    </source>
</evidence>
<dbReference type="PANTHER" id="PTHR43372:SF4">
    <property type="entry name" value="FATTY-ACID AMIDE HYDROLASE 2"/>
    <property type="match status" value="1"/>
</dbReference>
<name>A0A4V5ZYD0_STECR</name>
<accession>A0A4V5ZYD0</accession>
<comment type="caution">
    <text evidence="2">The sequence shown here is derived from an EMBL/GenBank/DDBJ whole genome shotgun (WGS) entry which is preliminary data.</text>
</comment>
<protein>
    <recommendedName>
        <fullName evidence="1">Amidase domain-containing protein</fullName>
    </recommendedName>
</protein>
<proteinExistence type="predicted"/>
<dbReference type="PANTHER" id="PTHR43372">
    <property type="entry name" value="FATTY-ACID AMIDE HYDROLASE"/>
    <property type="match status" value="1"/>
</dbReference>
<dbReference type="InterPro" id="IPR052739">
    <property type="entry name" value="FAAH2"/>
</dbReference>
<sequence length="169" mass="18596">MAAMDAPGYPKIAELATNRQYKLDLFLELLKAFSGCSQHTVAAICAAISEVYLPFNAEGRENLLSDLRKLRSKVHKMLTNNDVLIFPGWNTPAPYHSKPLLTPFNVSYTNIWNVMSTPVVAVPLGLNSDGLPIACQVVGAPNSERVLISVARKLEDKFGGLLLYHLKND</sequence>
<reference evidence="2 3" key="2">
    <citation type="journal article" date="2019" name="G3 (Bethesda)">
        <title>Hybrid Assembly of the Genome of the Entomopathogenic Nematode Steinernema carpocapsae Identifies the X-Chromosome.</title>
        <authorList>
            <person name="Serra L."/>
            <person name="Macchietto M."/>
            <person name="Macias-Munoz A."/>
            <person name="McGill C.J."/>
            <person name="Rodriguez I.M."/>
            <person name="Rodriguez B."/>
            <person name="Murad R."/>
            <person name="Mortazavi A."/>
        </authorList>
    </citation>
    <scope>NUCLEOTIDE SEQUENCE [LARGE SCALE GENOMIC DNA]</scope>
    <source>
        <strain evidence="2 3">ALL</strain>
    </source>
</reference>
<dbReference type="AlphaFoldDB" id="A0A4V5ZYD0"/>
<dbReference type="SUPFAM" id="SSF75304">
    <property type="entry name" value="Amidase signature (AS) enzymes"/>
    <property type="match status" value="1"/>
</dbReference>
<dbReference type="Gene3D" id="3.90.1300.10">
    <property type="entry name" value="Amidase signature (AS) domain"/>
    <property type="match status" value="1"/>
</dbReference>
<dbReference type="STRING" id="34508.A0A4V5ZYD0"/>
<dbReference type="InterPro" id="IPR036928">
    <property type="entry name" value="AS_sf"/>
</dbReference>
<dbReference type="GO" id="GO:0012505">
    <property type="term" value="C:endomembrane system"/>
    <property type="evidence" value="ECO:0007669"/>
    <property type="project" value="TreeGrafter"/>
</dbReference>
<feature type="domain" description="Amidase" evidence="1">
    <location>
        <begin position="65"/>
        <end position="147"/>
    </location>
</feature>
<dbReference type="InterPro" id="IPR023631">
    <property type="entry name" value="Amidase_dom"/>
</dbReference>
<reference evidence="2 3" key="1">
    <citation type="journal article" date="2015" name="Genome Biol.">
        <title>Comparative genomics of Steinernema reveals deeply conserved gene regulatory networks.</title>
        <authorList>
            <person name="Dillman A.R."/>
            <person name="Macchietto M."/>
            <person name="Porter C.F."/>
            <person name="Rogers A."/>
            <person name="Williams B."/>
            <person name="Antoshechkin I."/>
            <person name="Lee M.M."/>
            <person name="Goodwin Z."/>
            <person name="Lu X."/>
            <person name="Lewis E.E."/>
            <person name="Goodrich-Blair H."/>
            <person name="Stock S.P."/>
            <person name="Adams B.J."/>
            <person name="Sternberg P.W."/>
            <person name="Mortazavi A."/>
        </authorList>
    </citation>
    <scope>NUCLEOTIDE SEQUENCE [LARGE SCALE GENOMIC DNA]</scope>
    <source>
        <strain evidence="2 3">ALL</strain>
    </source>
</reference>